<dbReference type="EMBL" id="CM055103">
    <property type="protein sequence ID" value="KAJ7534903.1"/>
    <property type="molecule type" value="Genomic_DNA"/>
</dbReference>
<reference evidence="2" key="1">
    <citation type="journal article" date="2024" name="Proc. Natl. Acad. Sci. U.S.A.">
        <title>Extraordinary preservation of gene collinearity over three hundred million years revealed in homosporous lycophytes.</title>
        <authorList>
            <person name="Li C."/>
            <person name="Wickell D."/>
            <person name="Kuo L.Y."/>
            <person name="Chen X."/>
            <person name="Nie B."/>
            <person name="Liao X."/>
            <person name="Peng D."/>
            <person name="Ji J."/>
            <person name="Jenkins J."/>
            <person name="Williams M."/>
            <person name="Shu S."/>
            <person name="Plott C."/>
            <person name="Barry K."/>
            <person name="Rajasekar S."/>
            <person name="Grimwood J."/>
            <person name="Han X."/>
            <person name="Sun S."/>
            <person name="Hou Z."/>
            <person name="He W."/>
            <person name="Dai G."/>
            <person name="Sun C."/>
            <person name="Schmutz J."/>
            <person name="Leebens-Mack J.H."/>
            <person name="Li F.W."/>
            <person name="Wang L."/>
        </authorList>
    </citation>
    <scope>NUCLEOTIDE SEQUENCE [LARGE SCALE GENOMIC DNA]</scope>
    <source>
        <strain evidence="2">cv. PW_Plant_1</strain>
    </source>
</reference>
<keyword evidence="2" id="KW-1185">Reference proteome</keyword>
<protein>
    <submittedName>
        <fullName evidence="1">Uncharacterized protein</fullName>
    </submittedName>
</protein>
<comment type="caution">
    <text evidence="1">The sequence shown here is derived from an EMBL/GenBank/DDBJ whole genome shotgun (WGS) entry which is preliminary data.</text>
</comment>
<sequence length="203" mass="23871">MRMQSPEAPFSLIQTQTQRIEGCFGCSTIRYSKGSTMVFYFKARLKRGSMSFTWGWTSMRMKILSNTDFRKTYGNKLNNIDVVYTPWSNLNKMPTMDVGVIRFHNHRLVRTTRIEKRINDIVNRLNKTKVERTPDFKGTRKQPCWFVCNKKQNIFTKGGATEREVYNAAERAERKAQTREKNQRVELDRIEKEKKPKAGVTEL</sequence>
<evidence type="ECO:0000313" key="1">
    <source>
        <dbReference type="EMBL" id="KAJ7534903.1"/>
    </source>
</evidence>
<gene>
    <name evidence="1" type="ORF">O6H91_12G009400</name>
</gene>
<name>A0ACC2BYQ1_DIPCM</name>
<dbReference type="Proteomes" id="UP001162992">
    <property type="component" value="Chromosome 12"/>
</dbReference>
<evidence type="ECO:0000313" key="2">
    <source>
        <dbReference type="Proteomes" id="UP001162992"/>
    </source>
</evidence>
<accession>A0ACC2BYQ1</accession>
<organism evidence="1 2">
    <name type="scientific">Diphasiastrum complanatum</name>
    <name type="common">Issler's clubmoss</name>
    <name type="synonym">Lycopodium complanatum</name>
    <dbReference type="NCBI Taxonomy" id="34168"/>
    <lineage>
        <taxon>Eukaryota</taxon>
        <taxon>Viridiplantae</taxon>
        <taxon>Streptophyta</taxon>
        <taxon>Embryophyta</taxon>
        <taxon>Tracheophyta</taxon>
        <taxon>Lycopodiopsida</taxon>
        <taxon>Lycopodiales</taxon>
        <taxon>Lycopodiaceae</taxon>
        <taxon>Lycopodioideae</taxon>
        <taxon>Diphasiastrum</taxon>
    </lineage>
</organism>
<proteinExistence type="predicted"/>